<evidence type="ECO:0000313" key="3">
    <source>
        <dbReference type="Proteomes" id="UP001056429"/>
    </source>
</evidence>
<evidence type="ECO:0000313" key="2">
    <source>
        <dbReference type="EMBL" id="MCM1991037.1"/>
    </source>
</evidence>
<reference evidence="2" key="1">
    <citation type="journal article" date="2021" name="mSystems">
        <title>Bacteria and Archaea Synergistically Convert Glycine Betaine to Biogenic Methane in the Formosa Cold Seep of the South China Sea.</title>
        <authorList>
            <person name="Li L."/>
            <person name="Zhang W."/>
            <person name="Zhang S."/>
            <person name="Song L."/>
            <person name="Sun Q."/>
            <person name="Zhang H."/>
            <person name="Xiang H."/>
            <person name="Dong X."/>
        </authorList>
    </citation>
    <scope>NUCLEOTIDE SEQUENCE</scope>
    <source>
        <strain evidence="2">ZWT</strain>
    </source>
</reference>
<sequence>MDKSLNFSKYFKTILVKKLGVLLILAGVVLFFLGHKYLSVASIIIGIILIQFMKCPYCHTRLSGGALGNPRYCKNCCHELPKRKSSINKNEKV</sequence>
<feature type="transmembrane region" description="Helical" evidence="1">
    <location>
        <begin position="21"/>
        <end position="53"/>
    </location>
</feature>
<dbReference type="Proteomes" id="UP001056429">
    <property type="component" value="Unassembled WGS sequence"/>
</dbReference>
<keyword evidence="3" id="KW-1185">Reference proteome</keyword>
<protein>
    <submittedName>
        <fullName evidence="2">Uncharacterized protein</fullName>
    </submittedName>
</protein>
<evidence type="ECO:0000256" key="1">
    <source>
        <dbReference type="SAM" id="Phobius"/>
    </source>
</evidence>
<comment type="caution">
    <text evidence="2">The sequence shown here is derived from an EMBL/GenBank/DDBJ whole genome shotgun (WGS) entry which is preliminary data.</text>
</comment>
<keyword evidence="1" id="KW-0812">Transmembrane</keyword>
<gene>
    <name evidence="2" type="ORF">KDK92_14995</name>
</gene>
<accession>A0A9J6P5F2</accession>
<reference evidence="2" key="2">
    <citation type="submission" date="2021-04" db="EMBL/GenBank/DDBJ databases">
        <authorList>
            <person name="Dong X."/>
        </authorList>
    </citation>
    <scope>NUCLEOTIDE SEQUENCE</scope>
    <source>
        <strain evidence="2">ZWT</strain>
    </source>
</reference>
<dbReference type="RefSeq" id="WP_250860144.1">
    <property type="nucleotide sequence ID" value="NZ_JAGSOJ010000003.1"/>
</dbReference>
<keyword evidence="1" id="KW-0472">Membrane</keyword>
<proteinExistence type="predicted"/>
<dbReference type="AlphaFoldDB" id="A0A9J6P5F2"/>
<organism evidence="2 3">
    <name type="scientific">Oceanirhabdus seepicola</name>
    <dbReference type="NCBI Taxonomy" id="2828781"/>
    <lineage>
        <taxon>Bacteria</taxon>
        <taxon>Bacillati</taxon>
        <taxon>Bacillota</taxon>
        <taxon>Clostridia</taxon>
        <taxon>Eubacteriales</taxon>
        <taxon>Clostridiaceae</taxon>
        <taxon>Oceanirhabdus</taxon>
    </lineage>
</organism>
<dbReference type="EMBL" id="JAGSOJ010000003">
    <property type="protein sequence ID" value="MCM1991037.1"/>
    <property type="molecule type" value="Genomic_DNA"/>
</dbReference>
<keyword evidence="1" id="KW-1133">Transmembrane helix</keyword>
<name>A0A9J6P5F2_9CLOT</name>